<reference evidence="1 2" key="1">
    <citation type="submission" date="2024-01" db="EMBL/GenBank/DDBJ databases">
        <title>The genomes of 5 underutilized Papilionoideae crops provide insights into root nodulation and disease resistanc.</title>
        <authorList>
            <person name="Jiang F."/>
        </authorList>
    </citation>
    <scope>NUCLEOTIDE SEQUENCE [LARGE SCALE GENOMIC DNA]</scope>
    <source>
        <strain evidence="1">JINMINGXINNONG_FW02</strain>
        <tissue evidence="1">Leaves</tissue>
    </source>
</reference>
<organism evidence="1 2">
    <name type="scientific">Phaseolus coccineus</name>
    <name type="common">Scarlet runner bean</name>
    <name type="synonym">Phaseolus multiflorus</name>
    <dbReference type="NCBI Taxonomy" id="3886"/>
    <lineage>
        <taxon>Eukaryota</taxon>
        <taxon>Viridiplantae</taxon>
        <taxon>Streptophyta</taxon>
        <taxon>Embryophyta</taxon>
        <taxon>Tracheophyta</taxon>
        <taxon>Spermatophyta</taxon>
        <taxon>Magnoliopsida</taxon>
        <taxon>eudicotyledons</taxon>
        <taxon>Gunneridae</taxon>
        <taxon>Pentapetalae</taxon>
        <taxon>rosids</taxon>
        <taxon>fabids</taxon>
        <taxon>Fabales</taxon>
        <taxon>Fabaceae</taxon>
        <taxon>Papilionoideae</taxon>
        <taxon>50 kb inversion clade</taxon>
        <taxon>NPAAA clade</taxon>
        <taxon>indigoferoid/millettioid clade</taxon>
        <taxon>Phaseoleae</taxon>
        <taxon>Phaseolus</taxon>
    </lineage>
</organism>
<comment type="caution">
    <text evidence="1">The sequence shown here is derived from an EMBL/GenBank/DDBJ whole genome shotgun (WGS) entry which is preliminary data.</text>
</comment>
<dbReference type="AlphaFoldDB" id="A0AAN9M4B0"/>
<accession>A0AAN9M4B0</accession>
<proteinExistence type="predicted"/>
<name>A0AAN9M4B0_PHACN</name>
<evidence type="ECO:0008006" key="3">
    <source>
        <dbReference type="Google" id="ProtNLM"/>
    </source>
</evidence>
<dbReference type="EMBL" id="JAYMYR010000008">
    <property type="protein sequence ID" value="KAK7347970.1"/>
    <property type="molecule type" value="Genomic_DNA"/>
</dbReference>
<keyword evidence="2" id="KW-1185">Reference proteome</keyword>
<protein>
    <recommendedName>
        <fullName evidence="3">DUF4283 domain-containing protein</fullName>
    </recommendedName>
</protein>
<dbReference type="PANTHER" id="PTHR34427:SF5">
    <property type="entry name" value="DUF4283 DOMAIN-CONTAINING PROTEIN"/>
    <property type="match status" value="1"/>
</dbReference>
<dbReference type="Proteomes" id="UP001374584">
    <property type="component" value="Unassembled WGS sequence"/>
</dbReference>
<dbReference type="PANTHER" id="PTHR34427">
    <property type="entry name" value="DUF4283 DOMAIN PROTEIN"/>
    <property type="match status" value="1"/>
</dbReference>
<sequence length="292" mass="33294">MNRSHIVWREKMSYAFVVEKGCKGKTKNTYPIAFKAEVKHLEWLDNCFIGRTVEPSKAKDLKETFILGGLNFICVCYLGGNCVLLSGEDANLIKKSIDENKEWFESIFESVNPWEKDFVVTEKYVWACIKGMPLNLWSRQSLESIVSMVRTLVEIDKSTLEMEELKYARENSSDDDKLRSNLEGECFVLEGSEIGRNLKIHSGVGEETTVEEVEELICSESQRPHVATEDIGADMEGQQLNGLQNDRRLNEAIDELGGQSRCFNEVIDELEEEPRQFNVAIKETGDQMQTLT</sequence>
<evidence type="ECO:0000313" key="2">
    <source>
        <dbReference type="Proteomes" id="UP001374584"/>
    </source>
</evidence>
<evidence type="ECO:0000313" key="1">
    <source>
        <dbReference type="EMBL" id="KAK7347970.1"/>
    </source>
</evidence>
<gene>
    <name evidence="1" type="ORF">VNO80_22515</name>
</gene>